<dbReference type="Pfam" id="PF00415">
    <property type="entry name" value="RCC1"/>
    <property type="match status" value="1"/>
</dbReference>
<feature type="repeat" description="RCC1" evidence="2">
    <location>
        <begin position="1"/>
        <end position="51"/>
    </location>
</feature>
<dbReference type="InterPro" id="IPR017441">
    <property type="entry name" value="Protein_kinase_ATP_BS"/>
</dbReference>
<dbReference type="Gene3D" id="2.130.10.30">
    <property type="entry name" value="Regulator of chromosome condensation 1/beta-lactamase-inhibitor protein II"/>
    <property type="match status" value="1"/>
</dbReference>
<dbReference type="Proteomes" id="UP000728032">
    <property type="component" value="Unassembled WGS sequence"/>
</dbReference>
<dbReference type="PANTHER" id="PTHR22870:SF408">
    <property type="entry name" value="OS09G0560450 PROTEIN"/>
    <property type="match status" value="1"/>
</dbReference>
<keyword evidence="1" id="KW-0677">Repeat</keyword>
<reference evidence="5" key="1">
    <citation type="submission" date="2020-11" db="EMBL/GenBank/DDBJ databases">
        <authorList>
            <person name="Tran Van P."/>
        </authorList>
    </citation>
    <scope>NUCLEOTIDE SEQUENCE</scope>
</reference>
<dbReference type="Pfam" id="PF13540">
    <property type="entry name" value="RCC1_2"/>
    <property type="match status" value="1"/>
</dbReference>
<dbReference type="EMBL" id="CAJPVJ010016623">
    <property type="protein sequence ID" value="CAG2176299.1"/>
    <property type="molecule type" value="Genomic_DNA"/>
</dbReference>
<dbReference type="PROSITE" id="PS50011">
    <property type="entry name" value="PROTEIN_KINASE_DOM"/>
    <property type="match status" value="1"/>
</dbReference>
<evidence type="ECO:0000256" key="2">
    <source>
        <dbReference type="PROSITE-ProRule" id="PRU00235"/>
    </source>
</evidence>
<evidence type="ECO:0000259" key="4">
    <source>
        <dbReference type="PROSITE" id="PS50011"/>
    </source>
</evidence>
<evidence type="ECO:0000256" key="1">
    <source>
        <dbReference type="ARBA" id="ARBA00022737"/>
    </source>
</evidence>
<dbReference type="PROSITE" id="PS00107">
    <property type="entry name" value="PROTEIN_KINASE_ATP"/>
    <property type="match status" value="1"/>
</dbReference>
<dbReference type="PRINTS" id="PR00633">
    <property type="entry name" value="RCCNDNSATION"/>
</dbReference>
<keyword evidence="6" id="KW-1185">Reference proteome</keyword>
<evidence type="ECO:0000313" key="5">
    <source>
        <dbReference type="EMBL" id="CAD7659137.1"/>
    </source>
</evidence>
<feature type="binding site" evidence="3">
    <location>
        <position position="200"/>
    </location>
    <ligand>
        <name>ATP</name>
        <dbReference type="ChEBI" id="CHEBI:30616"/>
    </ligand>
</feature>
<name>A0A7R9MHH3_9ACAR</name>
<dbReference type="AlphaFoldDB" id="A0A7R9MHH3"/>
<dbReference type="PROSITE" id="PS50012">
    <property type="entry name" value="RCC1_3"/>
    <property type="match status" value="1"/>
</dbReference>
<organism evidence="5">
    <name type="scientific">Oppiella nova</name>
    <dbReference type="NCBI Taxonomy" id="334625"/>
    <lineage>
        <taxon>Eukaryota</taxon>
        <taxon>Metazoa</taxon>
        <taxon>Ecdysozoa</taxon>
        <taxon>Arthropoda</taxon>
        <taxon>Chelicerata</taxon>
        <taxon>Arachnida</taxon>
        <taxon>Acari</taxon>
        <taxon>Acariformes</taxon>
        <taxon>Sarcoptiformes</taxon>
        <taxon>Oribatida</taxon>
        <taxon>Brachypylina</taxon>
        <taxon>Oppioidea</taxon>
        <taxon>Oppiidae</taxon>
        <taxon>Oppiella</taxon>
    </lineage>
</organism>
<dbReference type="InterPro" id="IPR000408">
    <property type="entry name" value="Reg_chr_condens"/>
</dbReference>
<feature type="non-terminal residue" evidence="5">
    <location>
        <position position="1"/>
    </location>
</feature>
<dbReference type="OrthoDB" id="5370059at2759"/>
<dbReference type="InterPro" id="IPR009091">
    <property type="entry name" value="RCC1/BLIP-II"/>
</dbReference>
<keyword evidence="3" id="KW-0547">Nucleotide-binding</keyword>
<gene>
    <name evidence="5" type="ORF">ONB1V03_LOCUS15733</name>
</gene>
<sequence length="282" mass="32003">MVYGMGSNYWGSLGLGGNDHRSEPQVIPELCHQNIQRFLTGHQLVLAINDRNCIYCWCQPLGSHLSALMKCEKPVKVFQMDFMGFIDRENNGLFRNHEKICEISCGMYHILALTSDGDVYGWGDNRSAQLGCGDSSVIQYEPKKLHFKNNPSNDSPIDWIDRFDRLCPIGKGSFGEVWKVKDKSDGREYADESDSRVVIKTLAKLTAELDNSLKVNSQYVVNCLGSWVDSTTYYIQMELCSDSLQNILTLKPQVFGRQPGEPMNSIEFYISCHIFKEILECV</sequence>
<feature type="domain" description="Protein kinase" evidence="4">
    <location>
        <begin position="163"/>
        <end position="282"/>
    </location>
</feature>
<evidence type="ECO:0000256" key="3">
    <source>
        <dbReference type="PROSITE-ProRule" id="PRU10141"/>
    </source>
</evidence>
<dbReference type="InterPro" id="IPR051210">
    <property type="entry name" value="Ub_ligase/GEF_domain"/>
</dbReference>
<keyword evidence="3" id="KW-0067">ATP-binding</keyword>
<dbReference type="Gene3D" id="3.30.200.20">
    <property type="entry name" value="Phosphorylase Kinase, domain 1"/>
    <property type="match status" value="1"/>
</dbReference>
<dbReference type="PROSITE" id="PS00626">
    <property type="entry name" value="RCC1_2"/>
    <property type="match status" value="1"/>
</dbReference>
<dbReference type="SUPFAM" id="SSF56112">
    <property type="entry name" value="Protein kinase-like (PK-like)"/>
    <property type="match status" value="1"/>
</dbReference>
<accession>A0A7R9MHH3</accession>
<proteinExistence type="predicted"/>
<protein>
    <recommendedName>
        <fullName evidence="4">Protein kinase domain-containing protein</fullName>
    </recommendedName>
</protein>
<dbReference type="InterPro" id="IPR011009">
    <property type="entry name" value="Kinase-like_dom_sf"/>
</dbReference>
<evidence type="ECO:0000313" key="6">
    <source>
        <dbReference type="Proteomes" id="UP000728032"/>
    </source>
</evidence>
<dbReference type="PANTHER" id="PTHR22870">
    <property type="entry name" value="REGULATOR OF CHROMOSOME CONDENSATION"/>
    <property type="match status" value="1"/>
</dbReference>
<dbReference type="GO" id="GO:0004672">
    <property type="term" value="F:protein kinase activity"/>
    <property type="evidence" value="ECO:0007669"/>
    <property type="project" value="InterPro"/>
</dbReference>
<dbReference type="EMBL" id="OC931448">
    <property type="protein sequence ID" value="CAD7659137.1"/>
    <property type="molecule type" value="Genomic_DNA"/>
</dbReference>
<dbReference type="SUPFAM" id="SSF50985">
    <property type="entry name" value="RCC1/BLIP-II"/>
    <property type="match status" value="1"/>
</dbReference>
<dbReference type="GO" id="GO:0005524">
    <property type="term" value="F:ATP binding"/>
    <property type="evidence" value="ECO:0007669"/>
    <property type="project" value="UniProtKB-UniRule"/>
</dbReference>
<dbReference type="Pfam" id="PF00069">
    <property type="entry name" value="Pkinase"/>
    <property type="match status" value="1"/>
</dbReference>
<dbReference type="InterPro" id="IPR000719">
    <property type="entry name" value="Prot_kinase_dom"/>
</dbReference>